<dbReference type="Proteomes" id="UP000680638">
    <property type="component" value="Unassembled WGS sequence"/>
</dbReference>
<organism evidence="3 4">
    <name type="scientific">Paenibacillus cookii</name>
    <dbReference type="NCBI Taxonomy" id="157839"/>
    <lineage>
        <taxon>Bacteria</taxon>
        <taxon>Bacillati</taxon>
        <taxon>Bacillota</taxon>
        <taxon>Bacilli</taxon>
        <taxon>Bacillales</taxon>
        <taxon>Paenibacillaceae</taxon>
        <taxon>Paenibacillus</taxon>
    </lineage>
</organism>
<sequence>MTTRKRVRLIDGLRGFSLLGILLANMLIFQYGMFGKDILHLFHVPAADAAAHNILQVLVEGSFMPIFAFVFGFGMIKMKESLNAKNRKAGWPLVRRFAMLIALGLLHSTFLWDGDILLFYGAIGLLLLIFMNRKPKTLMVWSIIFLTVTGLIGLAPEDKADKEMQAMNHRIENYVQSTVTLYAEGSYAEIKHDRNTANPLGNDRAFALIMVLFSPLMTAPMFLMGMYSAKKGWFADPDENKGMYRRGMLIFIPLGLAMKSFHLLFPEMIGAGTGEMLGGFALSIGYIMGFSLWYAKLAPSPLMERFEAVGRLSLTNYLMQTVICTTLFYGYGLGWFGKVGVIAGCGLGLIIYGVQLFASGWYLTRFKSGPVERVLRMWTYFSLDGKAKRKKAKTMAVEA</sequence>
<feature type="transmembrane region" description="Helical" evidence="1">
    <location>
        <begin position="316"/>
        <end position="335"/>
    </location>
</feature>
<evidence type="ECO:0000256" key="1">
    <source>
        <dbReference type="SAM" id="Phobius"/>
    </source>
</evidence>
<protein>
    <recommendedName>
        <fullName evidence="2">DUF418 domain-containing protein</fullName>
    </recommendedName>
</protein>
<keyword evidence="1" id="KW-1133">Transmembrane helix</keyword>
<dbReference type="Pfam" id="PF04235">
    <property type="entry name" value="DUF418"/>
    <property type="match status" value="1"/>
</dbReference>
<dbReference type="PANTHER" id="PTHR30590:SF2">
    <property type="entry name" value="INNER MEMBRANE PROTEIN"/>
    <property type="match status" value="1"/>
</dbReference>
<feature type="transmembrane region" description="Helical" evidence="1">
    <location>
        <begin position="138"/>
        <end position="155"/>
    </location>
</feature>
<keyword evidence="1" id="KW-0472">Membrane</keyword>
<proteinExistence type="predicted"/>
<keyword evidence="1" id="KW-0812">Transmembrane</keyword>
<feature type="transmembrane region" description="Helical" evidence="1">
    <location>
        <begin position="341"/>
        <end position="363"/>
    </location>
</feature>
<name>A0ABQ4M114_9BACL</name>
<comment type="caution">
    <text evidence="3">The sequence shown here is derived from an EMBL/GenBank/DDBJ whole genome shotgun (WGS) entry which is preliminary data.</text>
</comment>
<dbReference type="PANTHER" id="PTHR30590">
    <property type="entry name" value="INNER MEMBRANE PROTEIN"/>
    <property type="match status" value="1"/>
</dbReference>
<reference evidence="3 4" key="1">
    <citation type="submission" date="2021-03" db="EMBL/GenBank/DDBJ databases">
        <title>Antimicrobial resistance genes in bacteria isolated from Japanese honey, and their potential for conferring macrolide and lincosamide resistance in the American foulbrood pathogen Paenibacillus larvae.</title>
        <authorList>
            <person name="Okamoto M."/>
            <person name="Kumagai M."/>
            <person name="Kanamori H."/>
            <person name="Takamatsu D."/>
        </authorList>
    </citation>
    <scope>NUCLEOTIDE SEQUENCE [LARGE SCALE GENOMIC DNA]</scope>
    <source>
        <strain evidence="3 4">J21TS3</strain>
    </source>
</reference>
<feature type="transmembrane region" description="Helical" evidence="1">
    <location>
        <begin position="277"/>
        <end position="295"/>
    </location>
</feature>
<evidence type="ECO:0000313" key="4">
    <source>
        <dbReference type="Proteomes" id="UP000680638"/>
    </source>
</evidence>
<feature type="transmembrane region" description="Helical" evidence="1">
    <location>
        <begin position="205"/>
        <end position="227"/>
    </location>
</feature>
<dbReference type="InterPro" id="IPR052529">
    <property type="entry name" value="Bact_Transport_Assoc"/>
</dbReference>
<feature type="domain" description="DUF418" evidence="2">
    <location>
        <begin position="229"/>
        <end position="381"/>
    </location>
</feature>
<feature type="transmembrane region" description="Helical" evidence="1">
    <location>
        <begin position="116"/>
        <end position="131"/>
    </location>
</feature>
<dbReference type="RefSeq" id="WP_246537128.1">
    <property type="nucleotide sequence ID" value="NZ_BORW01000027.1"/>
</dbReference>
<evidence type="ECO:0000259" key="2">
    <source>
        <dbReference type="Pfam" id="PF04235"/>
    </source>
</evidence>
<feature type="transmembrane region" description="Helical" evidence="1">
    <location>
        <begin position="93"/>
        <end position="110"/>
    </location>
</feature>
<dbReference type="InterPro" id="IPR007349">
    <property type="entry name" value="DUF418"/>
</dbReference>
<dbReference type="EMBL" id="BORW01000027">
    <property type="protein sequence ID" value="GIO69219.1"/>
    <property type="molecule type" value="Genomic_DNA"/>
</dbReference>
<feature type="transmembrane region" description="Helical" evidence="1">
    <location>
        <begin position="54"/>
        <end position="73"/>
    </location>
</feature>
<feature type="transmembrane region" description="Helical" evidence="1">
    <location>
        <begin position="12"/>
        <end position="34"/>
    </location>
</feature>
<feature type="transmembrane region" description="Helical" evidence="1">
    <location>
        <begin position="248"/>
        <end position="265"/>
    </location>
</feature>
<accession>A0ABQ4M114</accession>
<gene>
    <name evidence="3" type="ORF">J21TS3_40400</name>
</gene>
<keyword evidence="4" id="KW-1185">Reference proteome</keyword>
<evidence type="ECO:0000313" key="3">
    <source>
        <dbReference type="EMBL" id="GIO69219.1"/>
    </source>
</evidence>